<organism evidence="2 3">
    <name type="scientific">Dactylellina haptotyla (strain CBS 200.50)</name>
    <name type="common">Nematode-trapping fungus</name>
    <name type="synonym">Monacrosporium haptotylum</name>
    <dbReference type="NCBI Taxonomy" id="1284197"/>
    <lineage>
        <taxon>Eukaryota</taxon>
        <taxon>Fungi</taxon>
        <taxon>Dikarya</taxon>
        <taxon>Ascomycota</taxon>
        <taxon>Pezizomycotina</taxon>
        <taxon>Orbiliomycetes</taxon>
        <taxon>Orbiliales</taxon>
        <taxon>Orbiliaceae</taxon>
        <taxon>Dactylellina</taxon>
    </lineage>
</organism>
<protein>
    <submittedName>
        <fullName evidence="2">Uncharacterized protein</fullName>
    </submittedName>
</protein>
<dbReference type="EMBL" id="AQGS01000129">
    <property type="protein sequence ID" value="EPS42059.1"/>
    <property type="molecule type" value="Genomic_DNA"/>
</dbReference>
<evidence type="ECO:0000256" key="1">
    <source>
        <dbReference type="SAM" id="MobiDB-lite"/>
    </source>
</evidence>
<dbReference type="HOGENOM" id="CLU_1660687_0_0_1"/>
<keyword evidence="3" id="KW-1185">Reference proteome</keyword>
<reference evidence="3" key="2">
    <citation type="submission" date="2013-04" db="EMBL/GenBank/DDBJ databases">
        <title>Genomic mechanisms accounting for the adaptation to parasitism in nematode-trapping fungi.</title>
        <authorList>
            <person name="Ahren D.G."/>
        </authorList>
    </citation>
    <scope>NUCLEOTIDE SEQUENCE [LARGE SCALE GENOMIC DNA]</scope>
    <source>
        <strain evidence="3">CBS 200.50</strain>
    </source>
</reference>
<name>S8AGP4_DACHA</name>
<gene>
    <name evidence="2" type="ORF">H072_3917</name>
</gene>
<dbReference type="Proteomes" id="UP000015100">
    <property type="component" value="Unassembled WGS sequence"/>
</dbReference>
<feature type="region of interest" description="Disordered" evidence="1">
    <location>
        <begin position="80"/>
        <end position="159"/>
    </location>
</feature>
<sequence>MPSYMAGFSETENNLLVVGSNTQGIQDPESGRTQIPLSTSQENSNTGNNIPLANLEISGATNLQNSDRQLATQAQVAISEPGIYNRGSTDTSNLTSSGSISELTAGSSNSESSSSDASSGAISSGRSSSSESDSHPPPYTNTSEELPPYILTEEQFAAE</sequence>
<feature type="compositionally biased region" description="Low complexity" evidence="1">
    <location>
        <begin position="101"/>
        <end position="131"/>
    </location>
</feature>
<proteinExistence type="predicted"/>
<dbReference type="AlphaFoldDB" id="S8AGP4"/>
<evidence type="ECO:0000313" key="3">
    <source>
        <dbReference type="Proteomes" id="UP000015100"/>
    </source>
</evidence>
<feature type="compositionally biased region" description="Polar residues" evidence="1">
    <location>
        <begin position="21"/>
        <end position="51"/>
    </location>
</feature>
<feature type="region of interest" description="Disordered" evidence="1">
    <location>
        <begin position="21"/>
        <end position="52"/>
    </location>
</feature>
<evidence type="ECO:0000313" key="2">
    <source>
        <dbReference type="EMBL" id="EPS42059.1"/>
    </source>
</evidence>
<comment type="caution">
    <text evidence="2">The sequence shown here is derived from an EMBL/GenBank/DDBJ whole genome shotgun (WGS) entry which is preliminary data.</text>
</comment>
<feature type="compositionally biased region" description="Polar residues" evidence="1">
    <location>
        <begin position="86"/>
        <end position="100"/>
    </location>
</feature>
<accession>S8AGP4</accession>
<reference evidence="2 3" key="1">
    <citation type="journal article" date="2013" name="PLoS Genet.">
        <title>Genomic mechanisms accounting for the adaptation to parasitism in nematode-trapping fungi.</title>
        <authorList>
            <person name="Meerupati T."/>
            <person name="Andersson K.M."/>
            <person name="Friman E."/>
            <person name="Kumar D."/>
            <person name="Tunlid A."/>
            <person name="Ahren D."/>
        </authorList>
    </citation>
    <scope>NUCLEOTIDE SEQUENCE [LARGE SCALE GENOMIC DNA]</scope>
    <source>
        <strain evidence="2 3">CBS 200.50</strain>
    </source>
</reference>